<dbReference type="InterPro" id="IPR051477">
    <property type="entry name" value="Expansin_CellWall"/>
</dbReference>
<evidence type="ECO:0000313" key="3">
    <source>
        <dbReference type="EMBL" id="KIM66800.1"/>
    </source>
</evidence>
<reference evidence="4" key="2">
    <citation type="submission" date="2015-01" db="EMBL/GenBank/DDBJ databases">
        <title>Evolutionary Origins and Diversification of the Mycorrhizal Mutualists.</title>
        <authorList>
            <consortium name="DOE Joint Genome Institute"/>
            <consortium name="Mycorrhizal Genomics Consortium"/>
            <person name="Kohler A."/>
            <person name="Kuo A."/>
            <person name="Nagy L.G."/>
            <person name="Floudas D."/>
            <person name="Copeland A."/>
            <person name="Barry K.W."/>
            <person name="Cichocki N."/>
            <person name="Veneault-Fourrey C."/>
            <person name="LaButti K."/>
            <person name="Lindquist E.A."/>
            <person name="Lipzen A."/>
            <person name="Lundell T."/>
            <person name="Morin E."/>
            <person name="Murat C."/>
            <person name="Riley R."/>
            <person name="Ohm R."/>
            <person name="Sun H."/>
            <person name="Tunlid A."/>
            <person name="Henrissat B."/>
            <person name="Grigoriev I.V."/>
            <person name="Hibbett D.S."/>
            <person name="Martin F."/>
        </authorList>
    </citation>
    <scope>NUCLEOTIDE SEQUENCE [LARGE SCALE GENOMIC DNA]</scope>
    <source>
        <strain evidence="4">Foug A</strain>
    </source>
</reference>
<keyword evidence="4" id="KW-1185">Reference proteome</keyword>
<dbReference type="Gene3D" id="2.40.40.10">
    <property type="entry name" value="RlpA-like domain"/>
    <property type="match status" value="1"/>
</dbReference>
<evidence type="ECO:0000256" key="2">
    <source>
        <dbReference type="SAM" id="SignalP"/>
    </source>
</evidence>
<dbReference type="PANTHER" id="PTHR31836">
    <property type="match status" value="1"/>
</dbReference>
<feature type="signal peptide" evidence="2">
    <location>
        <begin position="1"/>
        <end position="20"/>
    </location>
</feature>
<dbReference type="AlphaFoldDB" id="A0A0C3E1Y4"/>
<keyword evidence="1 2" id="KW-0732">Signal</keyword>
<dbReference type="Proteomes" id="UP000053989">
    <property type="component" value="Unassembled WGS sequence"/>
</dbReference>
<feature type="chain" id="PRO_5002176942" evidence="2">
    <location>
        <begin position="21"/>
        <end position="127"/>
    </location>
</feature>
<dbReference type="HOGENOM" id="CLU_047639_6_0_1"/>
<dbReference type="InterPro" id="IPR036908">
    <property type="entry name" value="RlpA-like_sf"/>
</dbReference>
<reference evidence="3 4" key="1">
    <citation type="submission" date="2014-04" db="EMBL/GenBank/DDBJ databases">
        <authorList>
            <consortium name="DOE Joint Genome Institute"/>
            <person name="Kuo A."/>
            <person name="Kohler A."/>
            <person name="Nagy L.G."/>
            <person name="Floudas D."/>
            <person name="Copeland A."/>
            <person name="Barry K.W."/>
            <person name="Cichocki N."/>
            <person name="Veneault-Fourrey C."/>
            <person name="LaButti K."/>
            <person name="Lindquist E.A."/>
            <person name="Lipzen A."/>
            <person name="Lundell T."/>
            <person name="Morin E."/>
            <person name="Murat C."/>
            <person name="Sun H."/>
            <person name="Tunlid A."/>
            <person name="Henrissat B."/>
            <person name="Grigoriev I.V."/>
            <person name="Hibbett D.S."/>
            <person name="Martin F."/>
            <person name="Nordberg H.P."/>
            <person name="Cantor M.N."/>
            <person name="Hua S.X."/>
        </authorList>
    </citation>
    <scope>NUCLEOTIDE SEQUENCE [LARGE SCALE GENOMIC DNA]</scope>
    <source>
        <strain evidence="3 4">Foug A</strain>
    </source>
</reference>
<dbReference type="PANTHER" id="PTHR31836:SF25">
    <property type="entry name" value="RLPA-LIKE PROTEIN DOUBLE-PSI BETA-BARREL DOMAIN-CONTAINING PROTEIN"/>
    <property type="match status" value="1"/>
</dbReference>
<dbReference type="CDD" id="cd22191">
    <property type="entry name" value="DPBB_RlpA_EXP_N-like"/>
    <property type="match status" value="1"/>
</dbReference>
<organism evidence="3 4">
    <name type="scientific">Scleroderma citrinum Foug A</name>
    <dbReference type="NCBI Taxonomy" id="1036808"/>
    <lineage>
        <taxon>Eukaryota</taxon>
        <taxon>Fungi</taxon>
        <taxon>Dikarya</taxon>
        <taxon>Basidiomycota</taxon>
        <taxon>Agaricomycotina</taxon>
        <taxon>Agaricomycetes</taxon>
        <taxon>Agaricomycetidae</taxon>
        <taxon>Boletales</taxon>
        <taxon>Sclerodermatineae</taxon>
        <taxon>Sclerodermataceae</taxon>
        <taxon>Scleroderma</taxon>
    </lineage>
</organism>
<protein>
    <submittedName>
        <fullName evidence="3">Uncharacterized protein</fullName>
    </submittedName>
</protein>
<name>A0A0C3E1Y4_9AGAM</name>
<dbReference type="OrthoDB" id="406505at2759"/>
<evidence type="ECO:0000256" key="1">
    <source>
        <dbReference type="ARBA" id="ARBA00022729"/>
    </source>
</evidence>
<dbReference type="InParanoid" id="A0A0C3E1Y4"/>
<evidence type="ECO:0000313" key="4">
    <source>
        <dbReference type="Proteomes" id="UP000053989"/>
    </source>
</evidence>
<sequence>MYQFTTVLIALCALFLSAVAAPLPADASVPQKRWNHTSGRGTWYHPGYGACGYQNGDNDAVVAMSIQSFNTAMCGQWVYIVDSATGQGVSAEIVDACESCDTNSLDMSPEVFQQLAPLSVGVIQIDW</sequence>
<gene>
    <name evidence="3" type="ORF">SCLCIDRAFT_255180</name>
</gene>
<dbReference type="STRING" id="1036808.A0A0C3E1Y4"/>
<accession>A0A0C3E1Y4</accession>
<proteinExistence type="predicted"/>
<dbReference type="SUPFAM" id="SSF50685">
    <property type="entry name" value="Barwin-like endoglucanases"/>
    <property type="match status" value="1"/>
</dbReference>
<dbReference type="EMBL" id="KN822015">
    <property type="protein sequence ID" value="KIM66800.1"/>
    <property type="molecule type" value="Genomic_DNA"/>
</dbReference>